<keyword evidence="4" id="KW-1185">Reference proteome</keyword>
<feature type="domain" description="Secretion system C-terminal sorting" evidence="2">
    <location>
        <begin position="1536"/>
        <end position="1607"/>
    </location>
</feature>
<keyword evidence="1" id="KW-0732">Signal</keyword>
<dbReference type="RefSeq" id="WP_188766378.1">
    <property type="nucleotide sequence ID" value="NZ_BMKK01000004.1"/>
</dbReference>
<gene>
    <name evidence="3" type="ORF">GCM10011514_24560</name>
</gene>
<dbReference type="EMBL" id="BMKK01000004">
    <property type="protein sequence ID" value="GGD59685.1"/>
    <property type="molecule type" value="Genomic_DNA"/>
</dbReference>
<evidence type="ECO:0000256" key="1">
    <source>
        <dbReference type="SAM" id="SignalP"/>
    </source>
</evidence>
<organism evidence="3 4">
    <name type="scientific">Emticicia aquatilis</name>
    <dbReference type="NCBI Taxonomy" id="1537369"/>
    <lineage>
        <taxon>Bacteria</taxon>
        <taxon>Pseudomonadati</taxon>
        <taxon>Bacteroidota</taxon>
        <taxon>Cytophagia</taxon>
        <taxon>Cytophagales</taxon>
        <taxon>Leadbetterellaceae</taxon>
        <taxon>Emticicia</taxon>
    </lineage>
</organism>
<reference evidence="3" key="1">
    <citation type="journal article" date="2014" name="Int. J. Syst. Evol. Microbiol.">
        <title>Complete genome sequence of Corynebacterium casei LMG S-19264T (=DSM 44701T), isolated from a smear-ripened cheese.</title>
        <authorList>
            <consortium name="US DOE Joint Genome Institute (JGI-PGF)"/>
            <person name="Walter F."/>
            <person name="Albersmeier A."/>
            <person name="Kalinowski J."/>
            <person name="Ruckert C."/>
        </authorList>
    </citation>
    <scope>NUCLEOTIDE SEQUENCE</scope>
    <source>
        <strain evidence="3">CGMCC 1.15958</strain>
    </source>
</reference>
<feature type="chain" id="PRO_5036780615" description="Secretion system C-terminal sorting domain-containing protein" evidence="1">
    <location>
        <begin position="20"/>
        <end position="1612"/>
    </location>
</feature>
<evidence type="ECO:0000313" key="3">
    <source>
        <dbReference type="EMBL" id="GGD59685.1"/>
    </source>
</evidence>
<sequence length="1612" mass="179539">MQLKSTLLLLCLFPLFLNAQNITPQDGYTFFSTAESDDYKCGGRLINAQLYGVKKVPYTFGYITTTSSTAYEEDNKFFLQISELGNSNVITIYSIKTDIGYSGNALFELPENLKVGTKYQIKMGSTNPSILSMNSVFIEYGVGKLPFFVDFSQETAYYKNAPQVNLKLPIKFKNGIISSNYFQTVKTKLSDGSVFESKVSSVPSIIEIPVLPQDTVNIYKISEISNSCDTQGEAMGQAKVVKKIALDQFIIKNEYNACKDIPFAINITSNFIQLNAPLRIEFSKDFEFKSLTGSVKSTLDINNQVTVAFPSFLRENESYNIRIIDEKTNSISNVSGISVSTKTNTVGPHVLTFNDKQIQISFPQYIDGNRNSAYYLPLKELVINNRNIIPNELVSASNISLPMPQKDTTLIFNKIATACGVLESLRPELIIKPSNYQFIDFKTTSTSICEGNTVDYALNLSKNAALNDIRFRVFPEVIYQEYLPNSGVALNSTSNLVSLDEIKSVKTDAGNKKISITIPTNLNEQIDRVVGTKRVAIKNVQLNVIALSNNSNVQISQFFTSPTILLSPKVSFKTLVYSTGNGANLENIPITYRGGYPITYTLSNGLKGQVNQEQLECQSNCDPLLGGEQSIKMIVDKSTTIKIESIKNPCATINSSDKVDVLVMNANTPKLVIDATNLSNKACRGTITEVPFIFFGNWSNNPKVKAITKATDYYGNITTDEYEVDSSPFKYQVPYYLNYKSIELLFESNGVRSNSIKYNLESKPYNLSYTFSQNSATDHTTTPETTYITDYSNFMFFNGYGSSLNFTLNGNQKNYTYNSENFSYLNTKFNINRDTTFYLNSATNSCGTTEFNKTIKVQKVETLINNLGEVSKKYGIVNSECIGSEQIIAYEYVGNKPKKDSLVIQLAKFNSAEQLSPNKLKFYNVATKQGINELTFTIPDTCFGSYVYRIRSVIGNHISNYSYLSFTVKARPNIKLTSQSGKSEVFGPSYLYIKGNLTQVENLNVVLNNGENLNINAFGVVFNNIGNMVQVLYNNGKYFSPNQTTTYSIKSVYNSCGAGVADGSVKVIVSPTIKAKISNSLSNTYCIGDSLTLDLSYLEGINKDTLMGVYLHTDSKSSYNKELTTFKNTPNNIKIKLPNDIYSGYYFIQIRKKSRSKNYFAGNVNPDSLSLVNARMSWDSDPIYLRIATPPKVNLSGNTEIYLGNSVALNVQPINNNGQNIAISKDSIYLISGMTYYYEFADGSKFSSIEGQPKVSPIKTTTYSIASIRNYCGVGTSSGNATITVLNKADKRIETLGFYRKYVSSAPQNVTFYNYEYTNTFCSGKKDSLDIKLFTTDKNIDVNKYKVLLSDKDGLNFTPISTIKTKIITDSTNYKIIRLNFQLPDNLPFGFNYQIKGSAEDSNIPSAALTIPIKIYELPTATLTGNSQFIVGEKVKALVKLTGDAPWSISVIDKDGKFAYSGLPTKADSSENFKNYQPKLIYDNELKLELNPEKSTSYKVSKVTNKTCGLGKVLAGEFTVDLILANENPIQNLIQIYPNPTANQLNIDLTNLNAITELKIFDSIGQLLDSKTYTQSQTHQKQSLDFSQYQSGVYLIKINTEKLSQVYRVVKQ</sequence>
<proteinExistence type="predicted"/>
<evidence type="ECO:0000313" key="4">
    <source>
        <dbReference type="Proteomes" id="UP000609064"/>
    </source>
</evidence>
<reference evidence="3" key="2">
    <citation type="submission" date="2020-09" db="EMBL/GenBank/DDBJ databases">
        <authorList>
            <person name="Sun Q."/>
            <person name="Zhou Y."/>
        </authorList>
    </citation>
    <scope>NUCLEOTIDE SEQUENCE</scope>
    <source>
        <strain evidence="3">CGMCC 1.15958</strain>
    </source>
</reference>
<name>A0A916YTD7_9BACT</name>
<dbReference type="NCBIfam" id="TIGR04183">
    <property type="entry name" value="Por_Secre_tail"/>
    <property type="match status" value="1"/>
</dbReference>
<dbReference type="InterPro" id="IPR026444">
    <property type="entry name" value="Secre_tail"/>
</dbReference>
<dbReference type="Pfam" id="PF18962">
    <property type="entry name" value="Por_Secre_tail"/>
    <property type="match status" value="1"/>
</dbReference>
<evidence type="ECO:0000259" key="2">
    <source>
        <dbReference type="Pfam" id="PF18962"/>
    </source>
</evidence>
<protein>
    <recommendedName>
        <fullName evidence="2">Secretion system C-terminal sorting domain-containing protein</fullName>
    </recommendedName>
</protein>
<dbReference type="Proteomes" id="UP000609064">
    <property type="component" value="Unassembled WGS sequence"/>
</dbReference>
<feature type="signal peptide" evidence="1">
    <location>
        <begin position="1"/>
        <end position="19"/>
    </location>
</feature>
<comment type="caution">
    <text evidence="3">The sequence shown here is derived from an EMBL/GenBank/DDBJ whole genome shotgun (WGS) entry which is preliminary data.</text>
</comment>
<accession>A0A916YTD7</accession>